<dbReference type="Gene3D" id="3.30.160.20">
    <property type="match status" value="3"/>
</dbReference>
<feature type="region of interest" description="Disordered" evidence="6">
    <location>
        <begin position="392"/>
        <end position="417"/>
    </location>
</feature>
<evidence type="ECO:0000259" key="8">
    <source>
        <dbReference type="PROSITE" id="PS51703"/>
    </source>
</evidence>
<dbReference type="InterPro" id="IPR006561">
    <property type="entry name" value="DZF_dom"/>
</dbReference>
<evidence type="ECO:0000256" key="2">
    <source>
        <dbReference type="ARBA" id="ARBA00022490"/>
    </source>
</evidence>
<dbReference type="SMART" id="SM00572">
    <property type="entry name" value="DZF"/>
    <property type="match status" value="1"/>
</dbReference>
<feature type="compositionally biased region" description="Gly residues" evidence="6">
    <location>
        <begin position="142"/>
        <end position="153"/>
    </location>
</feature>
<reference evidence="9 10" key="1">
    <citation type="submission" date="2024-02" db="EMBL/GenBank/DDBJ databases">
        <authorList>
            <person name="Daric V."/>
            <person name="Darras S."/>
        </authorList>
    </citation>
    <scope>NUCLEOTIDE SEQUENCE [LARGE SCALE GENOMIC DNA]</scope>
</reference>
<sequence length="899" mass="98146">MSGYFVHGGTQYPFGQSTSQQSTSGTQSYYGGSSYQNSQSQSVGQGTQYAAYDASPAPSGSYSSNYPSQYSNNGTYTTPSNEAGYGAGPNYQNSSGGGYSTASGSKSGTYSYTNTGNSYSHSSYEKALYNAANQYYSNNRGQGAGKGRGSAGRGRGRGGRNVTQNTQTPGGPKPIKATEIKAYLYAWCGQRKLKPQYEVTTEGQPPKKVLFGCKLVITGLDYVAQVEASNKKDAQSKAAWDFCENLVKTGYMKASELPPKPDEPTPKTTTGETSRQVGSLPPETSETIDKYGGWTLTNSRQRLNQFCQREHSSPVFKHETLGPEHARIFICDLTLNINALQKEFTASERGSNKKQATAICALSMVRQLYEANLIEKFGDPIKHVTRGVLLSGQKPKDGSGAMAVTAGQKRKAEDQPSMEAIDENGNWTVDNSRQRLNQFCQHHNISCDVMYEEEGTPSSKTYTASLELNVKANEEEKHLKARSSGQSKKVAAQGCALQLLAQLYKLTLVEANFSGGQPNKKKQSRARDDLQPLLEPGFHFGPSGFNPGPPVPFGRQPIMRRTPTQDYYLQEKHKTIYPSESELDMVQRTVRAVELALKDVSEAMYEDEEVTVKEEPEVEKSPFLTTTESDPSMKRKLQGVMRVGTLAKGLLLRGDLSVGLVLLCQEAPTAKLLVGVAQLLPKKIVPIEGDSYNVETAMQSAALVITNTTVEKEDEPALVCSITVSLTSPVVRNPVEEGKKDPRGSLNKEKCLNALALLRHAKWFQACANGIPSCVVIIRILRDMSRMLKPWKALTDWAIELLTEKSLCTSPVPLTLGGSFMRVLEVISSGILLPGGPGLADPCERTETDVTANMTNQEREDLTAAAQSALRLFVFRRPELVLGMDLSKRNDPSSNKKQP</sequence>
<accession>A0ABP0G6E9</accession>
<dbReference type="InterPro" id="IPR043519">
    <property type="entry name" value="NT_sf"/>
</dbReference>
<evidence type="ECO:0000256" key="4">
    <source>
        <dbReference type="ARBA" id="ARBA00023125"/>
    </source>
</evidence>
<feature type="region of interest" description="Disordered" evidence="6">
    <location>
        <begin position="138"/>
        <end position="175"/>
    </location>
</feature>
<dbReference type="SUPFAM" id="SSF54768">
    <property type="entry name" value="dsRNA-binding domain-like"/>
    <property type="match status" value="3"/>
</dbReference>
<keyword evidence="2" id="KW-0963">Cytoplasm</keyword>
<dbReference type="InterPro" id="IPR049402">
    <property type="entry name" value="DZF_dom_C"/>
</dbReference>
<feature type="region of interest" description="Disordered" evidence="6">
    <location>
        <begin position="11"/>
        <end position="89"/>
    </location>
</feature>
<evidence type="ECO:0008006" key="11">
    <source>
        <dbReference type="Google" id="ProtNLM"/>
    </source>
</evidence>
<dbReference type="Pfam" id="PF20965">
    <property type="entry name" value="DZF_C"/>
    <property type="match status" value="1"/>
</dbReference>
<feature type="domain" description="DRBM" evidence="7">
    <location>
        <begin position="431"/>
        <end position="505"/>
    </location>
</feature>
<evidence type="ECO:0000256" key="5">
    <source>
        <dbReference type="PROSITE-ProRule" id="PRU00266"/>
    </source>
</evidence>
<dbReference type="Gene3D" id="1.10.1410.40">
    <property type="match status" value="1"/>
</dbReference>
<dbReference type="Proteomes" id="UP001642483">
    <property type="component" value="Unassembled WGS sequence"/>
</dbReference>
<dbReference type="SMART" id="SM00358">
    <property type="entry name" value="DSRM"/>
    <property type="match status" value="3"/>
</dbReference>
<feature type="compositionally biased region" description="Polar residues" evidence="6">
    <location>
        <begin position="274"/>
        <end position="284"/>
    </location>
</feature>
<evidence type="ECO:0000259" key="7">
    <source>
        <dbReference type="PROSITE" id="PS50137"/>
    </source>
</evidence>
<dbReference type="Pfam" id="PF00035">
    <property type="entry name" value="dsrm"/>
    <property type="match status" value="3"/>
</dbReference>
<dbReference type="InterPro" id="IPR014720">
    <property type="entry name" value="dsRBD_dom"/>
</dbReference>
<evidence type="ECO:0000256" key="6">
    <source>
        <dbReference type="SAM" id="MobiDB-lite"/>
    </source>
</evidence>
<dbReference type="PROSITE" id="PS51703">
    <property type="entry name" value="DZF"/>
    <property type="match status" value="1"/>
</dbReference>
<evidence type="ECO:0000313" key="10">
    <source>
        <dbReference type="Proteomes" id="UP001642483"/>
    </source>
</evidence>
<proteinExistence type="predicted"/>
<dbReference type="CDD" id="cd19855">
    <property type="entry name" value="DSRM_DHX9_rpt2"/>
    <property type="match status" value="2"/>
</dbReference>
<keyword evidence="5" id="KW-0694">RNA-binding</keyword>
<feature type="domain" description="DRBM" evidence="7">
    <location>
        <begin position="298"/>
        <end position="370"/>
    </location>
</feature>
<feature type="region of interest" description="Disordered" evidence="6">
    <location>
        <begin position="253"/>
        <end position="284"/>
    </location>
</feature>
<dbReference type="Pfam" id="PF07528">
    <property type="entry name" value="DZF_N"/>
    <property type="match status" value="1"/>
</dbReference>
<dbReference type="PROSITE" id="PS50137">
    <property type="entry name" value="DS_RBD"/>
    <property type="match status" value="3"/>
</dbReference>
<evidence type="ECO:0000313" key="9">
    <source>
        <dbReference type="EMBL" id="CAK8686448.1"/>
    </source>
</evidence>
<feature type="compositionally biased region" description="Low complexity" evidence="6">
    <location>
        <begin position="15"/>
        <end position="73"/>
    </location>
</feature>
<keyword evidence="10" id="KW-1185">Reference proteome</keyword>
<gene>
    <name evidence="9" type="ORF">CVLEPA_LOCUS18378</name>
</gene>
<dbReference type="PANTHER" id="PTHR45762:SF3">
    <property type="entry name" value="ZINC-FINGER PROTEIN AT 72D, ISOFORM B"/>
    <property type="match status" value="1"/>
</dbReference>
<organism evidence="9 10">
    <name type="scientific">Clavelina lepadiformis</name>
    <name type="common">Light-bulb sea squirt</name>
    <name type="synonym">Ascidia lepadiformis</name>
    <dbReference type="NCBI Taxonomy" id="159417"/>
    <lineage>
        <taxon>Eukaryota</taxon>
        <taxon>Metazoa</taxon>
        <taxon>Chordata</taxon>
        <taxon>Tunicata</taxon>
        <taxon>Ascidiacea</taxon>
        <taxon>Aplousobranchia</taxon>
        <taxon>Clavelinidae</taxon>
        <taxon>Clavelina</taxon>
    </lineage>
</organism>
<comment type="caution">
    <text evidence="9">The sequence shown here is derived from an EMBL/GenBank/DDBJ whole genome shotgun (WGS) entry which is preliminary data.</text>
</comment>
<dbReference type="InterPro" id="IPR049401">
    <property type="entry name" value="DZF_dom_N"/>
</dbReference>
<dbReference type="Gene3D" id="3.30.460.10">
    <property type="entry name" value="Beta Polymerase, domain 2"/>
    <property type="match status" value="1"/>
</dbReference>
<dbReference type="EMBL" id="CAWYQH010000102">
    <property type="protein sequence ID" value="CAK8686448.1"/>
    <property type="molecule type" value="Genomic_DNA"/>
</dbReference>
<keyword evidence="3" id="KW-0677">Repeat</keyword>
<feature type="domain" description="DZF" evidence="8">
    <location>
        <begin position="555"/>
        <end position="899"/>
    </location>
</feature>
<dbReference type="InterPro" id="IPR044446">
    <property type="entry name" value="DHX9_DSRM_2"/>
</dbReference>
<keyword evidence="4" id="KW-0238">DNA-binding</keyword>
<dbReference type="CDD" id="cd19854">
    <property type="entry name" value="DSRM_DHX9_rpt1"/>
    <property type="match status" value="1"/>
</dbReference>
<dbReference type="InterPro" id="IPR044445">
    <property type="entry name" value="DHX9_DSRM_1"/>
</dbReference>
<feature type="domain" description="DRBM" evidence="7">
    <location>
        <begin position="179"/>
        <end position="248"/>
    </location>
</feature>
<evidence type="ECO:0000256" key="1">
    <source>
        <dbReference type="ARBA" id="ARBA00004496"/>
    </source>
</evidence>
<comment type="subcellular location">
    <subcellularLocation>
        <location evidence="1">Cytoplasm</location>
    </subcellularLocation>
</comment>
<evidence type="ECO:0000256" key="3">
    <source>
        <dbReference type="ARBA" id="ARBA00022737"/>
    </source>
</evidence>
<name>A0ABP0G6E9_CLALP</name>
<protein>
    <recommendedName>
        <fullName evidence="11">RNA helicase</fullName>
    </recommendedName>
</protein>
<dbReference type="PANTHER" id="PTHR45762">
    <property type="entry name" value="ZINC FINGER RNA-BINDING PROTEIN"/>
    <property type="match status" value="1"/>
</dbReference>